<proteinExistence type="predicted"/>
<evidence type="ECO:0008006" key="5">
    <source>
        <dbReference type="Google" id="ProtNLM"/>
    </source>
</evidence>
<sequence length="369" mass="41749">MKIHYINILLFAFPLNILVHNQRNHKKYIFRTPKTKPIKPHRILCECELYTPYNYENDPEMKEVMQDFDRQTSQRFRQYDERVQDKRKQCKEQCEQDIQKIILKEKIQKELTEKLAALETNIDINDIPTCICEKSMAHKVEKTCLKCGGVLGGGVAPEFGLIGGTALYGISVWKPKAILAAIAAAQKSGEAAGKAAGLKAALEAVIDGLYDKFILSILHGKELKDIVTTKDFINPNYIAEAVKLERDAMCWKIPPSESHNMFCSIQEQAEYPGWFDKFIEGNSETIFAKATKAAATESVKVTASETETLKATNIAVVDATCTSYTTAIIASIVAILIIILIMVIIYLILHYRRKKKIKKKLQYIKLLKE</sequence>
<keyword evidence="1" id="KW-0472">Membrane</keyword>
<reference evidence="3 4" key="2">
    <citation type="submission" date="2013-02" db="EMBL/GenBank/DDBJ databases">
        <title>The Genome Sequence of Plasmodium falciparum MaliPS096_E11.</title>
        <authorList>
            <consortium name="The Broad Institute Genome Sequencing Platform"/>
            <consortium name="The Broad Institute Genome Sequencing Center for Infectious Disease"/>
            <person name="Neafsey D."/>
            <person name="Cheeseman I."/>
            <person name="Volkman S."/>
            <person name="Adams J."/>
            <person name="Walker B."/>
            <person name="Young S.K."/>
            <person name="Zeng Q."/>
            <person name="Gargeya S."/>
            <person name="Fitzgerald M."/>
            <person name="Haas B."/>
            <person name="Abouelleil A."/>
            <person name="Alvarado L."/>
            <person name="Arachchi H.M."/>
            <person name="Berlin A.M."/>
            <person name="Chapman S.B."/>
            <person name="Dewar J."/>
            <person name="Goldberg J."/>
            <person name="Griggs A."/>
            <person name="Gujja S."/>
            <person name="Hansen M."/>
            <person name="Howarth C."/>
            <person name="Imamovic A."/>
            <person name="Larimer J."/>
            <person name="McCowan C."/>
            <person name="Murphy C."/>
            <person name="Neiman D."/>
            <person name="Pearson M."/>
            <person name="Priest M."/>
            <person name="Roberts A."/>
            <person name="Saif S."/>
            <person name="Shea T."/>
            <person name="Sisk P."/>
            <person name="Sykes S."/>
            <person name="Wortman J."/>
            <person name="Nusbaum C."/>
            <person name="Birren B."/>
        </authorList>
    </citation>
    <scope>NUCLEOTIDE SEQUENCE [LARGE SCALE GENOMIC DNA]</scope>
    <source>
        <strain evidence="3 4">MaliPS096_E11</strain>
    </source>
</reference>
<dbReference type="OrthoDB" id="379139at2759"/>
<evidence type="ECO:0000313" key="3">
    <source>
        <dbReference type="EMBL" id="ETW46187.1"/>
    </source>
</evidence>
<organism evidence="3 4">
    <name type="scientific">Plasmodium falciparum MaliPS096_E11</name>
    <dbReference type="NCBI Taxonomy" id="1036727"/>
    <lineage>
        <taxon>Eukaryota</taxon>
        <taxon>Sar</taxon>
        <taxon>Alveolata</taxon>
        <taxon>Apicomplexa</taxon>
        <taxon>Aconoidasida</taxon>
        <taxon>Haemosporida</taxon>
        <taxon>Plasmodiidae</taxon>
        <taxon>Plasmodium</taxon>
        <taxon>Plasmodium (Laverania)</taxon>
    </lineage>
</organism>
<feature type="chain" id="PRO_5001536895" description="Surface antigen" evidence="2">
    <location>
        <begin position="20"/>
        <end position="369"/>
    </location>
</feature>
<accession>A0A024WG89</accession>
<keyword evidence="2" id="KW-0732">Signal</keyword>
<evidence type="ECO:0000256" key="2">
    <source>
        <dbReference type="SAM" id="SignalP"/>
    </source>
</evidence>
<dbReference type="Proteomes" id="UP000030699">
    <property type="component" value="Unassembled WGS sequence"/>
</dbReference>
<evidence type="ECO:0000256" key="1">
    <source>
        <dbReference type="SAM" id="Phobius"/>
    </source>
</evidence>
<feature type="transmembrane region" description="Helical" evidence="1">
    <location>
        <begin position="327"/>
        <end position="349"/>
    </location>
</feature>
<gene>
    <name evidence="3" type="ORF">PFMALIP_05747</name>
</gene>
<dbReference type="Pfam" id="PF02009">
    <property type="entry name" value="RIFIN"/>
    <property type="match status" value="1"/>
</dbReference>
<protein>
    <recommendedName>
        <fullName evidence="5">Surface antigen</fullName>
    </recommendedName>
</protein>
<evidence type="ECO:0000313" key="4">
    <source>
        <dbReference type="Proteomes" id="UP000030699"/>
    </source>
</evidence>
<dbReference type="InterPro" id="IPR006373">
    <property type="entry name" value="VSA_Rifin"/>
</dbReference>
<keyword evidence="1" id="KW-0812">Transmembrane</keyword>
<dbReference type="NCBIfam" id="TIGR01477">
    <property type="entry name" value="RIFIN"/>
    <property type="match status" value="1"/>
</dbReference>
<feature type="signal peptide" evidence="2">
    <location>
        <begin position="1"/>
        <end position="19"/>
    </location>
</feature>
<dbReference type="AlphaFoldDB" id="A0A024WG89"/>
<reference evidence="3 4" key="1">
    <citation type="submission" date="2013-02" db="EMBL/GenBank/DDBJ databases">
        <title>The Genome Annotation of Plasmodium falciparum MaliPS096_E11.</title>
        <authorList>
            <consortium name="The Broad Institute Genome Sequencing Platform"/>
            <consortium name="The Broad Institute Genome Sequencing Center for Infectious Disease"/>
            <person name="Neafsey D."/>
            <person name="Hoffman S."/>
            <person name="Volkman S."/>
            <person name="Rosenthal P."/>
            <person name="Walker B."/>
            <person name="Young S.K."/>
            <person name="Zeng Q."/>
            <person name="Gargeya S."/>
            <person name="Fitzgerald M."/>
            <person name="Haas B."/>
            <person name="Abouelleil A."/>
            <person name="Allen A.W."/>
            <person name="Alvarado L."/>
            <person name="Arachchi H.M."/>
            <person name="Berlin A.M."/>
            <person name="Chapman S.B."/>
            <person name="Gainer-Dewar J."/>
            <person name="Goldberg J."/>
            <person name="Griggs A."/>
            <person name="Gujja S."/>
            <person name="Hansen M."/>
            <person name="Howarth C."/>
            <person name="Imamovic A."/>
            <person name="Ireland A."/>
            <person name="Larimer J."/>
            <person name="McCowan C."/>
            <person name="Murphy C."/>
            <person name="Pearson M."/>
            <person name="Poon T.W."/>
            <person name="Priest M."/>
            <person name="Roberts A."/>
            <person name="Saif S."/>
            <person name="Shea T."/>
            <person name="Sisk P."/>
            <person name="Sykes S."/>
            <person name="Wortman J."/>
            <person name="Nusbaum C."/>
            <person name="Birren B."/>
        </authorList>
    </citation>
    <scope>NUCLEOTIDE SEQUENCE [LARGE SCALE GENOMIC DNA]</scope>
    <source>
        <strain evidence="3 4">MaliPS096_E11</strain>
    </source>
</reference>
<name>A0A024WG89_PLAFA</name>
<keyword evidence="1" id="KW-1133">Transmembrane helix</keyword>
<dbReference type="EMBL" id="KI925703">
    <property type="protein sequence ID" value="ETW46187.1"/>
    <property type="molecule type" value="Genomic_DNA"/>
</dbReference>